<protein>
    <submittedName>
        <fullName evidence="2">4 TMS phage holin, superfamily IV</fullName>
    </submittedName>
</protein>
<proteinExistence type="predicted"/>
<keyword evidence="1" id="KW-0472">Membrane</keyword>
<name>A0ABY1NDP1_9RHOB</name>
<dbReference type="InterPro" id="IPR007165">
    <property type="entry name" value="Phage_holin_4_2"/>
</dbReference>
<dbReference type="Proteomes" id="UP001157961">
    <property type="component" value="Unassembled WGS sequence"/>
</dbReference>
<sequence length="129" mass="13567">MPRFVLSAAAHLIANAVGLMLATVLLEGFNMSFLAMVIVVLVFTVVSVVLLPVIRKISEKKMPELLGGLSLIVTFAGLLITELLVSGFSIGGIPNLLAATLIVWLGALIAGVLVPKYLFPSLATPKAQK</sequence>
<dbReference type="Pfam" id="PF04020">
    <property type="entry name" value="Phage_holin_4_2"/>
    <property type="match status" value="1"/>
</dbReference>
<feature type="transmembrane region" description="Helical" evidence="1">
    <location>
        <begin position="96"/>
        <end position="119"/>
    </location>
</feature>
<dbReference type="EMBL" id="FXTY01000001">
    <property type="protein sequence ID" value="SMP07166.1"/>
    <property type="molecule type" value="Genomic_DNA"/>
</dbReference>
<feature type="transmembrane region" description="Helical" evidence="1">
    <location>
        <begin position="66"/>
        <end position="90"/>
    </location>
</feature>
<keyword evidence="3" id="KW-1185">Reference proteome</keyword>
<accession>A0ABY1NDP1</accession>
<feature type="transmembrane region" description="Helical" evidence="1">
    <location>
        <begin position="32"/>
        <end position="54"/>
    </location>
</feature>
<keyword evidence="1" id="KW-0812">Transmembrane</keyword>
<dbReference type="RefSeq" id="WP_283424572.1">
    <property type="nucleotide sequence ID" value="NZ_FXTY01000001.1"/>
</dbReference>
<keyword evidence="1" id="KW-1133">Transmembrane helix</keyword>
<gene>
    <name evidence="2" type="ORF">SAMN06265373_101730</name>
</gene>
<comment type="caution">
    <text evidence="2">The sequence shown here is derived from an EMBL/GenBank/DDBJ whole genome shotgun (WGS) entry which is preliminary data.</text>
</comment>
<reference evidence="2 3" key="1">
    <citation type="submission" date="2017-05" db="EMBL/GenBank/DDBJ databases">
        <authorList>
            <person name="Varghese N."/>
            <person name="Submissions S."/>
        </authorList>
    </citation>
    <scope>NUCLEOTIDE SEQUENCE [LARGE SCALE GENOMIC DNA]</scope>
    <source>
        <strain evidence="2 3">DSM 29734</strain>
    </source>
</reference>
<evidence type="ECO:0000313" key="2">
    <source>
        <dbReference type="EMBL" id="SMP07166.1"/>
    </source>
</evidence>
<evidence type="ECO:0000313" key="3">
    <source>
        <dbReference type="Proteomes" id="UP001157961"/>
    </source>
</evidence>
<organism evidence="2 3">
    <name type="scientific">Shimia sagamensis</name>
    <dbReference type="NCBI Taxonomy" id="1566352"/>
    <lineage>
        <taxon>Bacteria</taxon>
        <taxon>Pseudomonadati</taxon>
        <taxon>Pseudomonadota</taxon>
        <taxon>Alphaproteobacteria</taxon>
        <taxon>Rhodobacterales</taxon>
        <taxon>Roseobacteraceae</taxon>
    </lineage>
</organism>
<evidence type="ECO:0000256" key="1">
    <source>
        <dbReference type="SAM" id="Phobius"/>
    </source>
</evidence>